<organism evidence="3 4">
    <name type="scientific">Electrophorus voltai</name>
    <dbReference type="NCBI Taxonomy" id="2609070"/>
    <lineage>
        <taxon>Eukaryota</taxon>
        <taxon>Metazoa</taxon>
        <taxon>Chordata</taxon>
        <taxon>Craniata</taxon>
        <taxon>Vertebrata</taxon>
        <taxon>Euteleostomi</taxon>
        <taxon>Actinopterygii</taxon>
        <taxon>Neopterygii</taxon>
        <taxon>Teleostei</taxon>
        <taxon>Ostariophysi</taxon>
        <taxon>Gymnotiformes</taxon>
        <taxon>Gymnotoidei</taxon>
        <taxon>Gymnotidae</taxon>
        <taxon>Electrophorus</taxon>
    </lineage>
</organism>
<gene>
    <name evidence="3" type="ORF">P4O66_011254</name>
</gene>
<dbReference type="Proteomes" id="UP001239994">
    <property type="component" value="Unassembled WGS sequence"/>
</dbReference>
<protein>
    <submittedName>
        <fullName evidence="3">Uncharacterized protein</fullName>
    </submittedName>
</protein>
<dbReference type="EMBL" id="JAROKS010000017">
    <property type="protein sequence ID" value="KAK1794372.1"/>
    <property type="molecule type" value="Genomic_DNA"/>
</dbReference>
<feature type="region of interest" description="Disordered" evidence="2">
    <location>
        <begin position="237"/>
        <end position="263"/>
    </location>
</feature>
<reference evidence="3" key="1">
    <citation type="submission" date="2023-03" db="EMBL/GenBank/DDBJ databases">
        <title>Electrophorus voltai genome.</title>
        <authorList>
            <person name="Bian C."/>
        </authorList>
    </citation>
    <scope>NUCLEOTIDE SEQUENCE</scope>
    <source>
        <strain evidence="3">CB-2022</strain>
        <tissue evidence="3">Muscle</tissue>
    </source>
</reference>
<dbReference type="AlphaFoldDB" id="A0AAD9DWQ9"/>
<dbReference type="PANTHER" id="PTHR14787:SF1">
    <property type="entry name" value="ATPASE PAAT"/>
    <property type="match status" value="1"/>
</dbReference>
<evidence type="ECO:0000256" key="2">
    <source>
        <dbReference type="SAM" id="MobiDB-lite"/>
    </source>
</evidence>
<evidence type="ECO:0000313" key="4">
    <source>
        <dbReference type="Proteomes" id="UP001239994"/>
    </source>
</evidence>
<keyword evidence="1" id="KW-0175">Coiled coil</keyword>
<feature type="coiled-coil region" evidence="1">
    <location>
        <begin position="325"/>
        <end position="360"/>
    </location>
</feature>
<name>A0AAD9DWQ9_9TELE</name>
<sequence>MNFSKDGLVSGHTSWVCSSKTELSDVLITNQEDEGSDRSKDVGPPASGKCVPMRLEQTEEGSPCVITFLCTPQSGVVITSVLVVSEARTIEVYSLSGDYCGTSRGEEDPRWHADGAEENTTFYRCRLVLECPVASCEVKQLLSLGGRAAVGVGLLGVGLGKLQADQCAGLGVDLQRVQAMMEEMGTTLSPGAQNLMEMVQFQQKNKADVLGGLLPLLMGGGALACLAKGPAPVGQLGSEEAGQLVGPPPQSGTHPLPSAGAIAPAPVASLDGQQCPVSSDLLPVLQSVCGQVSQLRLHALTSAEAKRNGEQEYHLCCGGVEEALEKVVERRMQELERRLKEHMDLRLDALQQRLELALHQAITHAPHPQ</sequence>
<keyword evidence="4" id="KW-1185">Reference proteome</keyword>
<dbReference type="PANTHER" id="PTHR14787">
    <property type="entry name" value="C10ORF188 FAMILY MEMBER"/>
    <property type="match status" value="1"/>
</dbReference>
<accession>A0AAD9DWQ9</accession>
<dbReference type="Pfam" id="PF14958">
    <property type="entry name" value="PAAT-like"/>
    <property type="match status" value="1"/>
</dbReference>
<comment type="caution">
    <text evidence="3">The sequence shown here is derived from an EMBL/GenBank/DDBJ whole genome shotgun (WGS) entry which is preliminary data.</text>
</comment>
<evidence type="ECO:0000313" key="3">
    <source>
        <dbReference type="EMBL" id="KAK1794372.1"/>
    </source>
</evidence>
<dbReference type="InterPro" id="IPR028043">
    <property type="entry name" value="PAAT-like"/>
</dbReference>
<evidence type="ECO:0000256" key="1">
    <source>
        <dbReference type="SAM" id="Coils"/>
    </source>
</evidence>
<proteinExistence type="predicted"/>